<feature type="domain" description="RRM" evidence="3">
    <location>
        <begin position="299"/>
        <end position="374"/>
    </location>
</feature>
<sequence>NAVTTLIVKHLPDFITSSTDLRNDYFKPYKPLSVRFMQSQAMPGFAFLDFPNRDTAEAAYEQLKYINFGLYYKQIIIEYAKPNPNRNQMTEPVTLTIEQHEQAADPVSLSQGILYPPNPHLRYFYPDPTPDILANISNALGTVPRFYTQVLHLMNKYNMPPPFGAVDKESVPSLKRKHDDLLASDESELEDEDNNDIAAEAQEQKVKQARLGRIAAEKQKIALTTSPANCTASKATSSKIKINIGKLTDQKRSSQLQDKQVAPDQLQEEQKKIHDKCLPMSELINLPAFKNYTSGTPSNKLYIKNLSKQVTQQDLLDLYGKFSKEIQVNLMTKGRLRDQAFVKFPDETSARLALECTNGYVLHERPMAVLFSKAAVVNN</sequence>
<dbReference type="InterPro" id="IPR045164">
    <property type="entry name" value="RBM41/RNPC3"/>
</dbReference>
<accession>A0A8H7V7V2</accession>
<proteinExistence type="predicted"/>
<dbReference type="PANTHER" id="PTHR16105">
    <property type="entry name" value="RNA-BINDING REGION-CONTAINING PROTEIN 3"/>
    <property type="match status" value="1"/>
</dbReference>
<gene>
    <name evidence="4" type="ORF">INT47_009069</name>
</gene>
<name>A0A8H7V7V2_9FUNG</name>
<dbReference type="Gene3D" id="3.30.70.330">
    <property type="match status" value="2"/>
</dbReference>
<dbReference type="PANTHER" id="PTHR16105:SF0">
    <property type="entry name" value="RNA-BINDING REGION-CONTAINING PROTEIN 3"/>
    <property type="match status" value="1"/>
</dbReference>
<dbReference type="GO" id="GO:0005689">
    <property type="term" value="C:U12-type spliceosomal complex"/>
    <property type="evidence" value="ECO:0007669"/>
    <property type="project" value="TreeGrafter"/>
</dbReference>
<dbReference type="InterPro" id="IPR000504">
    <property type="entry name" value="RRM_dom"/>
</dbReference>
<dbReference type="SUPFAM" id="SSF54928">
    <property type="entry name" value="RNA-binding domain, RBD"/>
    <property type="match status" value="2"/>
</dbReference>
<protein>
    <recommendedName>
        <fullName evidence="3">RRM domain-containing protein</fullName>
    </recommendedName>
</protein>
<comment type="caution">
    <text evidence="4">The sequence shown here is derived from an EMBL/GenBank/DDBJ whole genome shotgun (WGS) entry which is preliminary data.</text>
</comment>
<dbReference type="SMART" id="SM00360">
    <property type="entry name" value="RRM"/>
    <property type="match status" value="2"/>
</dbReference>
<dbReference type="GO" id="GO:0000398">
    <property type="term" value="P:mRNA splicing, via spliceosome"/>
    <property type="evidence" value="ECO:0007669"/>
    <property type="project" value="TreeGrafter"/>
</dbReference>
<dbReference type="GO" id="GO:0097157">
    <property type="term" value="F:pre-mRNA intronic binding"/>
    <property type="evidence" value="ECO:0007669"/>
    <property type="project" value="TreeGrafter"/>
</dbReference>
<dbReference type="Pfam" id="PF00076">
    <property type="entry name" value="RRM_1"/>
    <property type="match status" value="1"/>
</dbReference>
<feature type="non-terminal residue" evidence="4">
    <location>
        <position position="1"/>
    </location>
</feature>
<keyword evidence="1 2" id="KW-0694">RNA-binding</keyword>
<feature type="domain" description="RRM" evidence="3">
    <location>
        <begin position="4"/>
        <end position="82"/>
    </location>
</feature>
<dbReference type="PROSITE" id="PS50102">
    <property type="entry name" value="RRM"/>
    <property type="match status" value="2"/>
</dbReference>
<dbReference type="GO" id="GO:0030626">
    <property type="term" value="F:U12 snRNA binding"/>
    <property type="evidence" value="ECO:0007669"/>
    <property type="project" value="TreeGrafter"/>
</dbReference>
<evidence type="ECO:0000313" key="5">
    <source>
        <dbReference type="Proteomes" id="UP000603453"/>
    </source>
</evidence>
<keyword evidence="5" id="KW-1185">Reference proteome</keyword>
<dbReference type="EMBL" id="JAEPRD010000003">
    <property type="protein sequence ID" value="KAG2213396.1"/>
    <property type="molecule type" value="Genomic_DNA"/>
</dbReference>
<evidence type="ECO:0000256" key="1">
    <source>
        <dbReference type="ARBA" id="ARBA00022884"/>
    </source>
</evidence>
<reference evidence="4" key="1">
    <citation type="submission" date="2020-12" db="EMBL/GenBank/DDBJ databases">
        <title>Metabolic potential, ecology and presence of endohyphal bacteria is reflected in genomic diversity of Mucoromycotina.</title>
        <authorList>
            <person name="Muszewska A."/>
            <person name="Okrasinska A."/>
            <person name="Steczkiewicz K."/>
            <person name="Drgas O."/>
            <person name="Orlowska M."/>
            <person name="Perlinska-Lenart U."/>
            <person name="Aleksandrzak-Piekarczyk T."/>
            <person name="Szatraj K."/>
            <person name="Zielenkiewicz U."/>
            <person name="Pilsyk S."/>
            <person name="Malc E."/>
            <person name="Mieczkowski P."/>
            <person name="Kruszewska J.S."/>
            <person name="Biernat P."/>
            <person name="Pawlowska J."/>
        </authorList>
    </citation>
    <scope>NUCLEOTIDE SEQUENCE</scope>
    <source>
        <strain evidence="4">WA0000017839</strain>
    </source>
</reference>
<evidence type="ECO:0000313" key="4">
    <source>
        <dbReference type="EMBL" id="KAG2213396.1"/>
    </source>
</evidence>
<evidence type="ECO:0000256" key="2">
    <source>
        <dbReference type="PROSITE-ProRule" id="PRU00176"/>
    </source>
</evidence>
<dbReference type="OrthoDB" id="277802at2759"/>
<organism evidence="4 5">
    <name type="scientific">Mucor saturninus</name>
    <dbReference type="NCBI Taxonomy" id="64648"/>
    <lineage>
        <taxon>Eukaryota</taxon>
        <taxon>Fungi</taxon>
        <taxon>Fungi incertae sedis</taxon>
        <taxon>Mucoromycota</taxon>
        <taxon>Mucoromycotina</taxon>
        <taxon>Mucoromycetes</taxon>
        <taxon>Mucorales</taxon>
        <taxon>Mucorineae</taxon>
        <taxon>Mucoraceae</taxon>
        <taxon>Mucor</taxon>
    </lineage>
</organism>
<dbReference type="InterPro" id="IPR012677">
    <property type="entry name" value="Nucleotide-bd_a/b_plait_sf"/>
</dbReference>
<evidence type="ECO:0000259" key="3">
    <source>
        <dbReference type="PROSITE" id="PS50102"/>
    </source>
</evidence>
<dbReference type="AlphaFoldDB" id="A0A8H7V7V2"/>
<dbReference type="InterPro" id="IPR035979">
    <property type="entry name" value="RBD_domain_sf"/>
</dbReference>
<dbReference type="Proteomes" id="UP000603453">
    <property type="component" value="Unassembled WGS sequence"/>
</dbReference>